<keyword evidence="4" id="KW-1185">Reference proteome</keyword>
<dbReference type="GO" id="GO:0005829">
    <property type="term" value="C:cytosol"/>
    <property type="evidence" value="ECO:0007669"/>
    <property type="project" value="TreeGrafter"/>
</dbReference>
<dbReference type="GO" id="GO:0009244">
    <property type="term" value="P:lipopolysaccharide core region biosynthetic process"/>
    <property type="evidence" value="ECO:0007669"/>
    <property type="project" value="TreeGrafter"/>
</dbReference>
<proteinExistence type="predicted"/>
<keyword evidence="1" id="KW-0328">Glycosyltransferase</keyword>
<evidence type="ECO:0000256" key="1">
    <source>
        <dbReference type="ARBA" id="ARBA00022676"/>
    </source>
</evidence>
<keyword evidence="2" id="KW-0808">Transferase</keyword>
<dbReference type="PANTHER" id="PTHR30160">
    <property type="entry name" value="TETRAACYLDISACCHARIDE 4'-KINASE-RELATED"/>
    <property type="match status" value="1"/>
</dbReference>
<dbReference type="AlphaFoldDB" id="A0A917ILW0"/>
<name>A0A917ILW0_9BACT</name>
<evidence type="ECO:0008006" key="5">
    <source>
        <dbReference type="Google" id="ProtNLM"/>
    </source>
</evidence>
<dbReference type="Gene3D" id="3.40.50.2000">
    <property type="entry name" value="Glycogen Phosphorylase B"/>
    <property type="match status" value="2"/>
</dbReference>
<dbReference type="PANTHER" id="PTHR30160:SF1">
    <property type="entry name" value="LIPOPOLYSACCHARIDE 1,2-N-ACETYLGLUCOSAMINETRANSFERASE-RELATED"/>
    <property type="match status" value="1"/>
</dbReference>
<dbReference type="Proteomes" id="UP000627292">
    <property type="component" value="Unassembled WGS sequence"/>
</dbReference>
<dbReference type="RefSeq" id="WP_188949782.1">
    <property type="nucleotide sequence ID" value="NZ_BMIB01000001.1"/>
</dbReference>
<reference evidence="3" key="1">
    <citation type="journal article" date="2014" name="Int. J. Syst. Evol. Microbiol.">
        <title>Complete genome sequence of Corynebacterium casei LMG S-19264T (=DSM 44701T), isolated from a smear-ripened cheese.</title>
        <authorList>
            <consortium name="US DOE Joint Genome Institute (JGI-PGF)"/>
            <person name="Walter F."/>
            <person name="Albersmeier A."/>
            <person name="Kalinowski J."/>
            <person name="Ruckert C."/>
        </authorList>
    </citation>
    <scope>NUCLEOTIDE SEQUENCE</scope>
    <source>
        <strain evidence="3">CGMCC 1.15290</strain>
    </source>
</reference>
<dbReference type="GO" id="GO:0008713">
    <property type="term" value="F:ADP-heptose-lipopolysaccharide heptosyltransferase activity"/>
    <property type="evidence" value="ECO:0007669"/>
    <property type="project" value="TreeGrafter"/>
</dbReference>
<dbReference type="InterPro" id="IPR002201">
    <property type="entry name" value="Glyco_trans_9"/>
</dbReference>
<protein>
    <recommendedName>
        <fullName evidence="5">Lipopolysaccharide heptosyltransferase II</fullName>
    </recommendedName>
</protein>
<dbReference type="InterPro" id="IPR051199">
    <property type="entry name" value="LPS_LOS_Heptosyltrfase"/>
</dbReference>
<dbReference type="EMBL" id="BMIB01000001">
    <property type="protein sequence ID" value="GGH57295.1"/>
    <property type="molecule type" value="Genomic_DNA"/>
</dbReference>
<evidence type="ECO:0000256" key="2">
    <source>
        <dbReference type="ARBA" id="ARBA00022679"/>
    </source>
</evidence>
<gene>
    <name evidence="3" type="ORF">GCM10011379_01830</name>
</gene>
<accession>A0A917ILW0</accession>
<dbReference type="CDD" id="cd03789">
    <property type="entry name" value="GT9_LPS_heptosyltransferase"/>
    <property type="match status" value="1"/>
</dbReference>
<dbReference type="Pfam" id="PF01075">
    <property type="entry name" value="Glyco_transf_9"/>
    <property type="match status" value="1"/>
</dbReference>
<comment type="caution">
    <text evidence="3">The sequence shown here is derived from an EMBL/GenBank/DDBJ whole genome shotgun (WGS) entry which is preliminary data.</text>
</comment>
<evidence type="ECO:0000313" key="3">
    <source>
        <dbReference type="EMBL" id="GGH57295.1"/>
    </source>
</evidence>
<dbReference type="SUPFAM" id="SSF53756">
    <property type="entry name" value="UDP-Glycosyltransferase/glycogen phosphorylase"/>
    <property type="match status" value="1"/>
</dbReference>
<reference evidence="3" key="2">
    <citation type="submission" date="2020-09" db="EMBL/GenBank/DDBJ databases">
        <authorList>
            <person name="Sun Q."/>
            <person name="Zhou Y."/>
        </authorList>
    </citation>
    <scope>NUCLEOTIDE SEQUENCE</scope>
    <source>
        <strain evidence="3">CGMCC 1.15290</strain>
    </source>
</reference>
<sequence>MSQPRSQYKNILCVRADNMGDVLMSAPAMRALKQTFQCRITLLTSKMGALIAPFVPEVDDTLVCDIPWVKAVEAQDGKAALQLVQQIQAGKFDCAVIFNVYSQSALPAATLLYMAGVPVRLAYSRENPYGLLTHWVPDQEPYQLIRHQVERDLALVAYIGAATRDEKLAITYSKECLLRTQQKVLKKTGVGPGNRYLVIHPGVSELKREYPADKWATAVAGLHNATGLPVLISGSVADSPLAEKIIAEAGVGCYSLAGHLTIEEWIALIAGAALVVSVNTATVHVAAAVQTPVVVLYALTNPQHTPWLVQNTILPYSVKKDMKSRNEVIRYVDEEMFAEEVPLPTPDKIITAVQALLRQPTSGTVSRSILFRYTAPATGFARLN</sequence>
<evidence type="ECO:0000313" key="4">
    <source>
        <dbReference type="Proteomes" id="UP000627292"/>
    </source>
</evidence>
<organism evidence="3 4">
    <name type="scientific">Filimonas zeae</name>
    <dbReference type="NCBI Taxonomy" id="1737353"/>
    <lineage>
        <taxon>Bacteria</taxon>
        <taxon>Pseudomonadati</taxon>
        <taxon>Bacteroidota</taxon>
        <taxon>Chitinophagia</taxon>
        <taxon>Chitinophagales</taxon>
        <taxon>Chitinophagaceae</taxon>
        <taxon>Filimonas</taxon>
    </lineage>
</organism>